<dbReference type="RefSeq" id="XP_068139220.1">
    <property type="nucleotide sequence ID" value="XM_068283119.1"/>
</dbReference>
<evidence type="ECO:0000313" key="1">
    <source>
        <dbReference type="EMBL" id="AOW05900.1"/>
    </source>
</evidence>
<proteinExistence type="predicted"/>
<dbReference type="AlphaFoldDB" id="A0A1D8NJT9"/>
<dbReference type="EMBL" id="CP017557">
    <property type="protein sequence ID" value="AOW05900.1"/>
    <property type="molecule type" value="Genomic_DNA"/>
</dbReference>
<dbReference type="VEuPathDB" id="FungiDB:YALI1_E28855g"/>
<organism evidence="1 2">
    <name type="scientific">Yarrowia lipolytica</name>
    <name type="common">Candida lipolytica</name>
    <dbReference type="NCBI Taxonomy" id="4952"/>
    <lineage>
        <taxon>Eukaryota</taxon>
        <taxon>Fungi</taxon>
        <taxon>Dikarya</taxon>
        <taxon>Ascomycota</taxon>
        <taxon>Saccharomycotina</taxon>
        <taxon>Dipodascomycetes</taxon>
        <taxon>Dipodascales</taxon>
        <taxon>Dipodascales incertae sedis</taxon>
        <taxon>Yarrowia</taxon>
    </lineage>
</organism>
<sequence length="160" mass="18376">MNICRWHLSTAFVTNKRKTESRLSDRSAAYPTFEPTSKISLIIDITCRVGIVAAGSCPNQTFRSIVSRSHRWTVASVASCLWLEPWIETPLVFYPLVVAQLLQFRSKKRADRKRCAQYNETMIQSLLKRASSTKDGQRCTSFTSNRRRDTCTYLYLPTSQ</sequence>
<name>A0A1D8NJT9_YARLL</name>
<accession>A0A1D8NJT9</accession>
<dbReference type="Proteomes" id="UP000182444">
    <property type="component" value="Chromosome 1E"/>
</dbReference>
<gene>
    <name evidence="1" type="ORF">YALI1_E28855g</name>
</gene>
<evidence type="ECO:0000313" key="2">
    <source>
        <dbReference type="Proteomes" id="UP000182444"/>
    </source>
</evidence>
<protein>
    <submittedName>
        <fullName evidence="1">Uncharacterized protein</fullName>
    </submittedName>
</protein>
<reference evidence="1 2" key="1">
    <citation type="journal article" date="2016" name="PLoS ONE">
        <title>Sequence Assembly of Yarrowia lipolytica Strain W29/CLIB89 Shows Transposable Element Diversity.</title>
        <authorList>
            <person name="Magnan C."/>
            <person name="Yu J."/>
            <person name="Chang I."/>
            <person name="Jahn E."/>
            <person name="Kanomata Y."/>
            <person name="Wu J."/>
            <person name="Zeller M."/>
            <person name="Oakes M."/>
            <person name="Baldi P."/>
            <person name="Sandmeyer S."/>
        </authorList>
    </citation>
    <scope>NUCLEOTIDE SEQUENCE [LARGE SCALE GENOMIC DNA]</scope>
    <source>
        <strain evidence="2">CLIB89(W29)</strain>
    </source>
</reference>
<dbReference type="GeneID" id="94583720"/>